<dbReference type="AlphaFoldDB" id="A0A6H1ZXP3"/>
<evidence type="ECO:0000313" key="1">
    <source>
        <dbReference type="EMBL" id="QJA52278.1"/>
    </source>
</evidence>
<proteinExistence type="predicted"/>
<dbReference type="EMBL" id="MT144327">
    <property type="protein sequence ID" value="QJA52278.1"/>
    <property type="molecule type" value="Genomic_DNA"/>
</dbReference>
<name>A0A6H1ZXP3_9ZZZZ</name>
<accession>A0A6H1ZXP3</accession>
<sequence length="589" mass="66093">MQTSRKVSNINPSDMVAIARTHNVLRNINFNQKHFITRTMANGLHVSLSSAESDAEDLDFHFQLEANATAGSLTSYICRGGYFVQDIANTQTVTGLQCDGAVAWNEDYDNSYKSFTLPANVASYVYTDYAREEATPILEVKSSLTWPAMEDDSDIVVIGKINTYSGVIEQYFRDDIYDDFLRPDTYSTLLTQETIDYNWYSKDLQLHEVSNCYPYSYSMCFYDADEQDVNGNTTGELRWSIVDSHWWGEDQRSIEINTVIDSEGTWYRLQLWNFNDATSSALESDSLITFRDADGPELKYADADDLVNWINAYSSGFCDLVMNCFDGDICQYINDNCDLSANHYDLLDIAAGGYVKHDHGNYWQNRISDDGRYGSHSCDYQVNNGSSIGDSDGLKVIDQDNEQLMSSLILGRVRLDWHNCYCYNQDAVKTMDWHAGQCYDLAGNYSHFWISRYLFNSNGQLTEDYNLCHLHNCGSLAIDVTLDWKEKALRDATVDILTWSTTAVTISRKTDVTDGTRTLSICDGTFSANASHHINSSNGFSVATTQVVGAQQLAEADIGDTSGPDNDGICRAKLNALLAKLRTHGLIAS</sequence>
<organism evidence="1">
    <name type="scientific">viral metagenome</name>
    <dbReference type="NCBI Taxonomy" id="1070528"/>
    <lineage>
        <taxon>unclassified sequences</taxon>
        <taxon>metagenomes</taxon>
        <taxon>organismal metagenomes</taxon>
    </lineage>
</organism>
<gene>
    <name evidence="1" type="ORF">TM448A02592_0004</name>
</gene>
<reference evidence="1" key="1">
    <citation type="submission" date="2020-03" db="EMBL/GenBank/DDBJ databases">
        <title>The deep terrestrial virosphere.</title>
        <authorList>
            <person name="Holmfeldt K."/>
            <person name="Nilsson E."/>
            <person name="Simone D."/>
            <person name="Lopez-Fernandez M."/>
            <person name="Wu X."/>
            <person name="de Brujin I."/>
            <person name="Lundin D."/>
            <person name="Andersson A."/>
            <person name="Bertilsson S."/>
            <person name="Dopson M."/>
        </authorList>
    </citation>
    <scope>NUCLEOTIDE SEQUENCE</scope>
    <source>
        <strain evidence="1">TM448A02592</strain>
    </source>
</reference>
<protein>
    <submittedName>
        <fullName evidence="1">Uncharacterized protein</fullName>
    </submittedName>
</protein>